<sequence>MVKMSENTSAHERLTLSRKINRLFETMHPRAAPERASSSVAEQVSTTLHRTVSAQHIDSMRDGVFDERVVDGEVLAAIAHCFGVEPDYLTTTGDTARSIDRELELLATMRDANVASIALRGSDVDLDRLSRLIESTDRLGPGTR</sequence>
<dbReference type="EMBL" id="JBFAKC010000006">
    <property type="protein sequence ID" value="MEV0708980.1"/>
    <property type="molecule type" value="Genomic_DNA"/>
</dbReference>
<gene>
    <name evidence="2" type="ORF">AB0I48_15585</name>
</gene>
<feature type="domain" description="HTH cro/C1-type" evidence="1">
    <location>
        <begin position="66"/>
        <end position="89"/>
    </location>
</feature>
<evidence type="ECO:0000313" key="3">
    <source>
        <dbReference type="Proteomes" id="UP001551695"/>
    </source>
</evidence>
<keyword evidence="3" id="KW-1185">Reference proteome</keyword>
<dbReference type="PROSITE" id="PS50943">
    <property type="entry name" value="HTH_CROC1"/>
    <property type="match status" value="1"/>
</dbReference>
<comment type="caution">
    <text evidence="2">The sequence shown here is derived from an EMBL/GenBank/DDBJ whole genome shotgun (WGS) entry which is preliminary data.</text>
</comment>
<proteinExistence type="predicted"/>
<evidence type="ECO:0000313" key="2">
    <source>
        <dbReference type="EMBL" id="MEV0708980.1"/>
    </source>
</evidence>
<dbReference type="InterPro" id="IPR001387">
    <property type="entry name" value="Cro/C1-type_HTH"/>
</dbReference>
<dbReference type="InterPro" id="IPR010982">
    <property type="entry name" value="Lambda_DNA-bd_dom_sf"/>
</dbReference>
<reference evidence="2 3" key="1">
    <citation type="submission" date="2024-06" db="EMBL/GenBank/DDBJ databases">
        <title>The Natural Products Discovery Center: Release of the First 8490 Sequenced Strains for Exploring Actinobacteria Biosynthetic Diversity.</title>
        <authorList>
            <person name="Kalkreuter E."/>
            <person name="Kautsar S.A."/>
            <person name="Yang D."/>
            <person name="Bader C.D."/>
            <person name="Teijaro C.N."/>
            <person name="Fluegel L."/>
            <person name="Davis C.M."/>
            <person name="Simpson J.R."/>
            <person name="Lauterbach L."/>
            <person name="Steele A.D."/>
            <person name="Gui C."/>
            <person name="Meng S."/>
            <person name="Li G."/>
            <person name="Viehrig K."/>
            <person name="Ye F."/>
            <person name="Su P."/>
            <person name="Kiefer A.F."/>
            <person name="Nichols A."/>
            <person name="Cepeda A.J."/>
            <person name="Yan W."/>
            <person name="Fan B."/>
            <person name="Jiang Y."/>
            <person name="Adhikari A."/>
            <person name="Zheng C.-J."/>
            <person name="Schuster L."/>
            <person name="Cowan T.M."/>
            <person name="Smanski M.J."/>
            <person name="Chevrette M.G."/>
            <person name="De Carvalho L.P.S."/>
            <person name="Shen B."/>
        </authorList>
    </citation>
    <scope>NUCLEOTIDE SEQUENCE [LARGE SCALE GENOMIC DNA]</scope>
    <source>
        <strain evidence="2 3">NPDC050403</strain>
    </source>
</reference>
<accession>A0ABV3FUN8</accession>
<evidence type="ECO:0000259" key="1">
    <source>
        <dbReference type="PROSITE" id="PS50943"/>
    </source>
</evidence>
<name>A0ABV3FUN8_9NOCA</name>
<dbReference type="Gene3D" id="1.10.260.40">
    <property type="entry name" value="lambda repressor-like DNA-binding domains"/>
    <property type="match status" value="1"/>
</dbReference>
<organism evidence="2 3">
    <name type="scientific">Nocardia aurea</name>
    <dbReference type="NCBI Taxonomy" id="2144174"/>
    <lineage>
        <taxon>Bacteria</taxon>
        <taxon>Bacillati</taxon>
        <taxon>Actinomycetota</taxon>
        <taxon>Actinomycetes</taxon>
        <taxon>Mycobacteriales</taxon>
        <taxon>Nocardiaceae</taxon>
        <taxon>Nocardia</taxon>
    </lineage>
</organism>
<protein>
    <recommendedName>
        <fullName evidence="1">HTH cro/C1-type domain-containing protein</fullName>
    </recommendedName>
</protein>
<dbReference type="RefSeq" id="WP_109528388.1">
    <property type="nucleotide sequence ID" value="NZ_JBFAKC010000006.1"/>
</dbReference>
<dbReference type="Proteomes" id="UP001551695">
    <property type="component" value="Unassembled WGS sequence"/>
</dbReference>